<dbReference type="Gene3D" id="3.40.50.1820">
    <property type="entry name" value="alpha/beta hydrolase"/>
    <property type="match status" value="1"/>
</dbReference>
<evidence type="ECO:0000256" key="1">
    <source>
        <dbReference type="ARBA" id="ARBA00022801"/>
    </source>
</evidence>
<dbReference type="SMART" id="SM00939">
    <property type="entry name" value="PepX_C"/>
    <property type="match status" value="1"/>
</dbReference>
<dbReference type="PANTHER" id="PTHR43056">
    <property type="entry name" value="PEPTIDASE S9 PROLYL OLIGOPEPTIDASE"/>
    <property type="match status" value="1"/>
</dbReference>
<proteinExistence type="predicted"/>
<evidence type="ECO:0000256" key="2">
    <source>
        <dbReference type="SAM" id="SignalP"/>
    </source>
</evidence>
<dbReference type="InterPro" id="IPR005674">
    <property type="entry name" value="CocE/Ser_esterase"/>
</dbReference>
<dbReference type="PANTHER" id="PTHR43056:SF10">
    <property type="entry name" value="COCE_NOND FAMILY, PUTATIVE (AFU_ORTHOLOGUE AFUA_7G00600)-RELATED"/>
    <property type="match status" value="1"/>
</dbReference>
<evidence type="ECO:0000259" key="3">
    <source>
        <dbReference type="SMART" id="SM00939"/>
    </source>
</evidence>
<dbReference type="Pfam" id="PF02129">
    <property type="entry name" value="Peptidase_S15"/>
    <property type="match status" value="1"/>
</dbReference>
<dbReference type="InterPro" id="IPR029058">
    <property type="entry name" value="AB_hydrolase_fold"/>
</dbReference>
<dbReference type="AlphaFoldDB" id="A0A2W5C362"/>
<name>A0A2W5C362_9SPHN</name>
<evidence type="ECO:0000313" key="5">
    <source>
        <dbReference type="Proteomes" id="UP000249066"/>
    </source>
</evidence>
<dbReference type="SUPFAM" id="SSF53474">
    <property type="entry name" value="alpha/beta-Hydrolases"/>
    <property type="match status" value="1"/>
</dbReference>
<dbReference type="InterPro" id="IPR050585">
    <property type="entry name" value="Xaa-Pro_dipeptidyl-ppase/CocE"/>
</dbReference>
<comment type="caution">
    <text evidence="4">The sequence shown here is derived from an EMBL/GenBank/DDBJ whole genome shotgun (WGS) entry which is preliminary data.</text>
</comment>
<dbReference type="InterPro" id="IPR008979">
    <property type="entry name" value="Galactose-bd-like_sf"/>
</dbReference>
<dbReference type="Proteomes" id="UP000249066">
    <property type="component" value="Unassembled WGS sequence"/>
</dbReference>
<dbReference type="Gene3D" id="2.60.120.260">
    <property type="entry name" value="Galactose-binding domain-like"/>
    <property type="match status" value="1"/>
</dbReference>
<dbReference type="SUPFAM" id="SSF49785">
    <property type="entry name" value="Galactose-binding domain-like"/>
    <property type="match status" value="1"/>
</dbReference>
<dbReference type="NCBIfam" id="TIGR00976">
    <property type="entry name" value="CocE_NonD"/>
    <property type="match status" value="1"/>
</dbReference>
<accession>A0A2W5C362</accession>
<keyword evidence="2" id="KW-0732">Signal</keyword>
<feature type="chain" id="PRO_5016067544" evidence="2">
    <location>
        <begin position="23"/>
        <end position="719"/>
    </location>
</feature>
<gene>
    <name evidence="4" type="ORF">DI623_09080</name>
</gene>
<dbReference type="InterPro" id="IPR000383">
    <property type="entry name" value="Xaa-Pro-like_dom"/>
</dbReference>
<protein>
    <submittedName>
        <fullName evidence="4">Peptidase S15</fullName>
    </submittedName>
</protein>
<dbReference type="EMBL" id="QFNN01000047">
    <property type="protein sequence ID" value="PZO89755.1"/>
    <property type="molecule type" value="Genomic_DNA"/>
</dbReference>
<reference evidence="4 5" key="1">
    <citation type="submission" date="2017-08" db="EMBL/GenBank/DDBJ databases">
        <title>Infants hospitalized years apart are colonized by the same room-sourced microbial strains.</title>
        <authorList>
            <person name="Brooks B."/>
            <person name="Olm M.R."/>
            <person name="Firek B.A."/>
            <person name="Baker R."/>
            <person name="Thomas B.C."/>
            <person name="Morowitz M.J."/>
            <person name="Banfield J.F."/>
        </authorList>
    </citation>
    <scope>NUCLEOTIDE SEQUENCE [LARGE SCALE GENOMIC DNA]</scope>
    <source>
        <strain evidence="4">S2_018_000_R2_101</strain>
    </source>
</reference>
<sequence length="719" mass="79963">MATTRRTILGMMAAAPAAQALANTGQEPALSVPVALDDPAIRVTENIWIPMPDGARLAARLFLPADAAARPCGVVIEYLPYRKREAYRSRDDFVGPALARRGIGFIRVDIRGTGDSDGVIIDEYMPAEQADALDMIAWIARQPWCNGKLGMRGISYSSFTGLQAIAKAPPALKAIVSCCGTEQRYLDDIHYRGGCLIQDQWGWAMEWQVVMRAPPDPQIVGGEKWRDMWMERLAATRPVSIDWNGHQTNDAKWQSGSTTDYGRITAAVFNLGGTLDSYLPSVTRMMERAPQAPQKALIGPWAHSWPGYAQAPDHTGEPAFNANGVPGPGVDWLPVEARWWRHWLNGEANGIMEEPRFWAFRADMPQGYSYPRDTIGAFVSEANWPSPRIAHRRFHLNADGLGDAAGEPKLLRHATNLTIGFANRTSCSAGAPGDCWREQSGDDALSLCFDSAPLTETIDIMGELVLSLRIRSDKPVAKLNARLTEVTPDGKSHFVTYALLNLTHRDSHEKPTPLEPGRDYDVTLKGQFACHRFSPGNRIRIALSETWWPVAWPSPELVALDITAGVSHLMLPVRPASDDDAPPFAVLRQVYDTPGAEKAPYFDRLDGVAVSGEPGSRLFVIEEGSTKIEEEYVPGPDTYYGQAYRMRRTIREDDPNSAEIEAEGFNSYRRGEWRIKLRAWSRTRSTPTAFLCEETFEAWEGDVKVFDKRWEKAVPRDLV</sequence>
<keyword evidence="1" id="KW-0378">Hydrolase</keyword>
<organism evidence="4 5">
    <name type="scientific">Sphingomonas sanxanigenens</name>
    <dbReference type="NCBI Taxonomy" id="397260"/>
    <lineage>
        <taxon>Bacteria</taxon>
        <taxon>Pseudomonadati</taxon>
        <taxon>Pseudomonadota</taxon>
        <taxon>Alphaproteobacteria</taxon>
        <taxon>Sphingomonadales</taxon>
        <taxon>Sphingomonadaceae</taxon>
        <taxon>Sphingomonas</taxon>
    </lineage>
</organism>
<evidence type="ECO:0000313" key="4">
    <source>
        <dbReference type="EMBL" id="PZO89755.1"/>
    </source>
</evidence>
<dbReference type="GO" id="GO:0008239">
    <property type="term" value="F:dipeptidyl-peptidase activity"/>
    <property type="evidence" value="ECO:0007669"/>
    <property type="project" value="InterPro"/>
</dbReference>
<feature type="signal peptide" evidence="2">
    <location>
        <begin position="1"/>
        <end position="22"/>
    </location>
</feature>
<dbReference type="Gene3D" id="1.10.3020.10">
    <property type="entry name" value="alpha-amino acid ester hydrolase ( Helical cap domain)"/>
    <property type="match status" value="1"/>
</dbReference>
<dbReference type="Pfam" id="PF08530">
    <property type="entry name" value="PepX_C"/>
    <property type="match status" value="1"/>
</dbReference>
<feature type="domain" description="Xaa-Pro dipeptidyl-peptidase C-terminal" evidence="3">
    <location>
        <begin position="337"/>
        <end position="586"/>
    </location>
</feature>
<dbReference type="InterPro" id="IPR013736">
    <property type="entry name" value="Xaa-Pro_dipept_C"/>
</dbReference>